<evidence type="ECO:0000256" key="7">
    <source>
        <dbReference type="ARBA" id="ARBA00048714"/>
    </source>
</evidence>
<gene>
    <name evidence="9" type="primary">LOC116291205</name>
</gene>
<reference evidence="9" key="1">
    <citation type="submission" date="2025-08" db="UniProtKB">
        <authorList>
            <consortium name="RefSeq"/>
        </authorList>
    </citation>
    <scope>IDENTIFICATION</scope>
    <source>
        <tissue evidence="9">Tentacle</tissue>
    </source>
</reference>
<dbReference type="GO" id="GO:0019491">
    <property type="term" value="P:ectoine biosynthetic process"/>
    <property type="evidence" value="ECO:0007669"/>
    <property type="project" value="UniProtKB-UniPathway"/>
</dbReference>
<accession>A0A6P8HNF3</accession>
<dbReference type="InterPro" id="IPR014710">
    <property type="entry name" value="RmlC-like_jellyroll"/>
</dbReference>
<evidence type="ECO:0000256" key="6">
    <source>
        <dbReference type="ARBA" id="ARBA00033271"/>
    </source>
</evidence>
<dbReference type="SUPFAM" id="SSF51182">
    <property type="entry name" value="RmlC-like cupins"/>
    <property type="match status" value="1"/>
</dbReference>
<evidence type="ECO:0000256" key="4">
    <source>
        <dbReference type="ARBA" id="ARBA00019707"/>
    </source>
</evidence>
<dbReference type="Pfam" id="PF06339">
    <property type="entry name" value="Ectoine_synth"/>
    <property type="match status" value="1"/>
</dbReference>
<dbReference type="InterPro" id="IPR010462">
    <property type="entry name" value="Ectoine_synth"/>
</dbReference>
<dbReference type="PANTHER" id="PTHR39289:SF1">
    <property type="entry name" value="L-ECTOINE SYNTHASE"/>
    <property type="match status" value="1"/>
</dbReference>
<dbReference type="UniPathway" id="UPA00067">
    <property type="reaction ID" value="UER00123"/>
</dbReference>
<keyword evidence="5" id="KW-0456">Lyase</keyword>
<evidence type="ECO:0000256" key="5">
    <source>
        <dbReference type="ARBA" id="ARBA00023239"/>
    </source>
</evidence>
<dbReference type="GeneID" id="116291205"/>
<dbReference type="RefSeq" id="XP_031554205.1">
    <property type="nucleotide sequence ID" value="XM_031698345.1"/>
</dbReference>
<evidence type="ECO:0000313" key="9">
    <source>
        <dbReference type="RefSeq" id="XP_031554205.1"/>
    </source>
</evidence>
<dbReference type="Proteomes" id="UP000515163">
    <property type="component" value="Unplaced"/>
</dbReference>
<keyword evidence="8" id="KW-1185">Reference proteome</keyword>
<proteinExistence type="inferred from homology"/>
<dbReference type="InterPro" id="IPR011051">
    <property type="entry name" value="RmlC_Cupin_sf"/>
</dbReference>
<dbReference type="InParanoid" id="A0A6P8HNF3"/>
<evidence type="ECO:0000256" key="3">
    <source>
        <dbReference type="ARBA" id="ARBA00013192"/>
    </source>
</evidence>
<dbReference type="Gene3D" id="2.60.120.10">
    <property type="entry name" value="Jelly Rolls"/>
    <property type="match status" value="2"/>
</dbReference>
<dbReference type="OrthoDB" id="9981529at2759"/>
<comment type="similarity">
    <text evidence="2">Belongs to the ectoine synthase family.</text>
</comment>
<protein>
    <recommendedName>
        <fullName evidence="4">L-ectoine synthase</fullName>
        <ecNumber evidence="3">4.2.1.108</ecNumber>
    </recommendedName>
    <alternativeName>
        <fullName evidence="6">N-acetyldiaminobutyrate dehydratase</fullName>
    </alternativeName>
</protein>
<dbReference type="GO" id="GO:0033990">
    <property type="term" value="F:ectoine synthase activity"/>
    <property type="evidence" value="ECO:0007669"/>
    <property type="project" value="UniProtKB-EC"/>
</dbReference>
<organism evidence="8 9">
    <name type="scientific">Actinia tenebrosa</name>
    <name type="common">Australian red waratah sea anemone</name>
    <dbReference type="NCBI Taxonomy" id="6105"/>
    <lineage>
        <taxon>Eukaryota</taxon>
        <taxon>Metazoa</taxon>
        <taxon>Cnidaria</taxon>
        <taxon>Anthozoa</taxon>
        <taxon>Hexacorallia</taxon>
        <taxon>Actiniaria</taxon>
        <taxon>Actiniidae</taxon>
        <taxon>Actinia</taxon>
    </lineage>
</organism>
<evidence type="ECO:0000313" key="8">
    <source>
        <dbReference type="Proteomes" id="UP000515163"/>
    </source>
</evidence>
<dbReference type="KEGG" id="aten:116291205"/>
<sequence>MKTRIVSQTPEEKLGQSELRGKILTSLEDNVGFTVSHVNLSQKDQGHLVPLHDGHNHIYYCIQGKCFITLEDDEKTTFTLTGDTLLALSSSTKARFQVQESCTCMAVVSVPALLDIQPDPYFLGLKSILGTDREVDFKRGYSRRFLREADGFNITITNTMPSANVPCPMHYRNHIEANFFIRGRGIYSWNNETESLEFDVHDPVKKDGILYLLDEHDPHSLLITEENSQIMCVFFPALRGDEVHNFEDSSQKSSY</sequence>
<comment type="catalytic activity">
    <reaction evidence="7">
        <text>(2S)-4-acetamido-2-aminobutanoate = L-ectoine + H2O</text>
        <dbReference type="Rhea" id="RHEA:17281"/>
        <dbReference type="ChEBI" id="CHEBI:15377"/>
        <dbReference type="ChEBI" id="CHEBI:58515"/>
        <dbReference type="ChEBI" id="CHEBI:58929"/>
        <dbReference type="EC" id="4.2.1.108"/>
    </reaction>
</comment>
<evidence type="ECO:0000256" key="1">
    <source>
        <dbReference type="ARBA" id="ARBA00005181"/>
    </source>
</evidence>
<dbReference type="EC" id="4.2.1.108" evidence="3"/>
<dbReference type="PANTHER" id="PTHR39289">
    <property type="match status" value="1"/>
</dbReference>
<comment type="pathway">
    <text evidence="1">Amine and polyamine biosynthesis; ectoine biosynthesis; L-ectoine from L-aspartate 4-semialdehyde: step 3/3.</text>
</comment>
<name>A0A6P8HNF3_ACTTE</name>
<evidence type="ECO:0000256" key="2">
    <source>
        <dbReference type="ARBA" id="ARBA00009637"/>
    </source>
</evidence>
<dbReference type="AlphaFoldDB" id="A0A6P8HNF3"/>